<dbReference type="AlphaFoldDB" id="A0A2T0SPM9"/>
<evidence type="ECO:0000313" key="2">
    <source>
        <dbReference type="Proteomes" id="UP000239494"/>
    </source>
</evidence>
<keyword evidence="2" id="KW-1185">Reference proteome</keyword>
<name>A0A2T0SPM9_9PSEU</name>
<dbReference type="EMBL" id="PVTF01000014">
    <property type="protein sequence ID" value="PRY35367.1"/>
    <property type="molecule type" value="Genomic_DNA"/>
</dbReference>
<gene>
    <name evidence="1" type="ORF">CLV43_114285</name>
</gene>
<evidence type="ECO:0000313" key="1">
    <source>
        <dbReference type="EMBL" id="PRY35367.1"/>
    </source>
</evidence>
<protein>
    <submittedName>
        <fullName evidence="1">Uncharacterized protein</fullName>
    </submittedName>
</protein>
<comment type="caution">
    <text evidence="1">The sequence shown here is derived from an EMBL/GenBank/DDBJ whole genome shotgun (WGS) entry which is preliminary data.</text>
</comment>
<dbReference type="Proteomes" id="UP000239494">
    <property type="component" value="Unassembled WGS sequence"/>
</dbReference>
<organism evidence="1 2">
    <name type="scientific">Umezawaea tangerina</name>
    <dbReference type="NCBI Taxonomy" id="84725"/>
    <lineage>
        <taxon>Bacteria</taxon>
        <taxon>Bacillati</taxon>
        <taxon>Actinomycetota</taxon>
        <taxon>Actinomycetes</taxon>
        <taxon>Pseudonocardiales</taxon>
        <taxon>Pseudonocardiaceae</taxon>
        <taxon>Umezawaea</taxon>
    </lineage>
</organism>
<reference evidence="1 2" key="1">
    <citation type="submission" date="2018-03" db="EMBL/GenBank/DDBJ databases">
        <title>Genomic Encyclopedia of Archaeal and Bacterial Type Strains, Phase II (KMG-II): from individual species to whole genera.</title>
        <authorList>
            <person name="Goeker M."/>
        </authorList>
    </citation>
    <scope>NUCLEOTIDE SEQUENCE [LARGE SCALE GENOMIC DNA]</scope>
    <source>
        <strain evidence="1 2">DSM 44720</strain>
    </source>
</reference>
<accession>A0A2T0SPM9</accession>
<dbReference type="RefSeq" id="WP_106193904.1">
    <property type="nucleotide sequence ID" value="NZ_PVTF01000014.1"/>
</dbReference>
<proteinExistence type="predicted"/>
<sequence>MIGIVEALIRASSAKGYPPFRGPVKLTAAQARRLLSESPVAEQPTDEEWEALVAAGLPDSTVLGLPIELVAADEESTPWANGWRPADDPAPEVALETPRLNRGGLVPSTASRDWPLPWLDRCHPLLPASRTRLLTEASLGAAGFARPRLGTSTVEATLGGDPAYHDLVAGAHLAGLAIDHVTISVERPDHSFYHPNALTRFRITGDLVPVDQVQPDEPPTAEDAAALAATLREIADQLELQTPEWMRFHVAHALTFDRPQADSDGLGQCGQPRRLQAVSLALRWPTGPEHNVAPETGEAE</sequence>